<proteinExistence type="predicted"/>
<dbReference type="RefSeq" id="WP_117315156.1">
    <property type="nucleotide sequence ID" value="NZ_QQSW01000002.1"/>
</dbReference>
<comment type="caution">
    <text evidence="1">The sequence shown here is derived from an EMBL/GenBank/DDBJ whole genome shotgun (WGS) entry which is preliminary data.</text>
</comment>
<keyword evidence="2" id="KW-1185">Reference proteome</keyword>
<gene>
    <name evidence="1" type="ORF">EV688_104248</name>
</gene>
<dbReference type="AlphaFoldDB" id="A0A4R2KSN4"/>
<name>A0A4R2KSN4_9GAMM</name>
<sequence length="611" mass="68412">MADYSNNTLKLPLQDLDTFPHFALKAEAADSWAQTLPAGNALKSGSDLRAALSALNRSVVPPAQRFLILEALRPVLNQTATTLTHAFLGQPLTLSEEGQQRAELVRDLYELGAAGYALCAVHTIARQSIVTETNPAKLACESLQRAITLQGRELLRGHLLYQPPPVHSWSTLHQLYAMGERQQLVRLPVHDPLRDTDTSIVGEYLPALLLGCCKTNQLRQRDIMAVFSALQQWRDLIRIEDPGVGSGLFTVDLDSDRPPVYSKLIVERPSTALRHINTDALVEQLQRLKQRHKKEGITSIALNRETRLDANLLNHLRRALGEVSQRNFARQRSRHRLWIATGLTGVHFYVAGERTLDQVLHGDDHLESEETRQADNPFLRRLSKADAWQRVNPEEDAVADADIADSEAEQAIDVDAHTLAQLNDEEATYEPRKHIVYTVESANVSPGGYCIEWNDLPAGIQIGDVVCLHEREHGGTEWSIAVIRWISQVRESPTLLGLELLSPRGTAYAAQVRMPDGEYSRPLRVILLPEIALVGQPHTLLVPRLVFRENQKIILARKDESYLIKLKRQVGSTAAFSQFDFDYLRQLDEDVDSSGRDALSASSFESIWSDI</sequence>
<protein>
    <recommendedName>
        <fullName evidence="3">Molecular chaperone</fullName>
    </recommendedName>
</protein>
<dbReference type="EMBL" id="SLWX01000004">
    <property type="protein sequence ID" value="TCO76793.1"/>
    <property type="molecule type" value="Genomic_DNA"/>
</dbReference>
<accession>A0A4R2KSN4</accession>
<dbReference type="Proteomes" id="UP000294980">
    <property type="component" value="Unassembled WGS sequence"/>
</dbReference>
<evidence type="ECO:0000313" key="2">
    <source>
        <dbReference type="Proteomes" id="UP000294980"/>
    </source>
</evidence>
<dbReference type="OrthoDB" id="5724405at2"/>
<organism evidence="1 2">
    <name type="scientific">Chromatocurvus halotolerans</name>
    <dbReference type="NCBI Taxonomy" id="1132028"/>
    <lineage>
        <taxon>Bacteria</taxon>
        <taxon>Pseudomonadati</taxon>
        <taxon>Pseudomonadota</taxon>
        <taxon>Gammaproteobacteria</taxon>
        <taxon>Cellvibrionales</taxon>
        <taxon>Halieaceae</taxon>
        <taxon>Chromatocurvus</taxon>
    </lineage>
</organism>
<reference evidence="1 2" key="1">
    <citation type="submission" date="2019-03" db="EMBL/GenBank/DDBJ databases">
        <title>Genomic Encyclopedia of Type Strains, Phase IV (KMG-IV): sequencing the most valuable type-strain genomes for metagenomic binning, comparative biology and taxonomic classification.</title>
        <authorList>
            <person name="Goeker M."/>
        </authorList>
    </citation>
    <scope>NUCLEOTIDE SEQUENCE [LARGE SCALE GENOMIC DNA]</scope>
    <source>
        <strain evidence="1 2">DSM 23344</strain>
    </source>
</reference>
<evidence type="ECO:0008006" key="3">
    <source>
        <dbReference type="Google" id="ProtNLM"/>
    </source>
</evidence>
<evidence type="ECO:0000313" key="1">
    <source>
        <dbReference type="EMBL" id="TCO76793.1"/>
    </source>
</evidence>